<dbReference type="eggNOG" id="COG1724">
    <property type="taxonomic scope" value="Bacteria"/>
</dbReference>
<dbReference type="InterPro" id="IPR038570">
    <property type="entry name" value="HicA_sf"/>
</dbReference>
<sequence>MALKLVKVKGSHHKFKKDGKVVIVPHPKKNLPIGTARSIAQQAGWFKKGEEE</sequence>
<dbReference type="InterPro" id="IPR012933">
    <property type="entry name" value="HicA_mRNA_interferase"/>
</dbReference>
<dbReference type="Proteomes" id="UP000000421">
    <property type="component" value="Chromosome"/>
</dbReference>
<gene>
    <name evidence="8" type="ordered locus">BH03520</name>
</gene>
<evidence type="ECO:0000313" key="9">
    <source>
        <dbReference type="Proteomes" id="UP000000421"/>
    </source>
</evidence>
<dbReference type="KEGG" id="bhe:BH03520"/>
<dbReference type="EMBL" id="BX897699">
    <property type="protein sequence ID" value="CAF27163.1"/>
    <property type="molecule type" value="Genomic_DNA"/>
</dbReference>
<reference evidence="8 9" key="1">
    <citation type="journal article" date="2004" name="Proc. Natl. Acad. Sci. U.S.A.">
        <title>The louse-borne human pathogen Bartonella quintana is a genomic derivative of the zoonotic agent Bartonella henselae.</title>
        <authorList>
            <person name="Alsmark U.C.M."/>
            <person name="Frank A.C."/>
            <person name="Karlberg E.O."/>
            <person name="Legault B.-A."/>
            <person name="Ardell D.H."/>
            <person name="Canbaeck B."/>
            <person name="Eriksson A.-S."/>
            <person name="Naeslund A.K."/>
            <person name="Handley S.A."/>
            <person name="Huvet M."/>
            <person name="La Scola B."/>
            <person name="Holmberg M."/>
            <person name="Andersson S.G.E."/>
        </authorList>
    </citation>
    <scope>NUCLEOTIDE SEQUENCE [LARGE SCALE GENOMIC DNA]</scope>
    <source>
        <strain evidence="9">ATCC 49882 / DSM 28221 / CCUG 30454 / Houston 1</strain>
    </source>
</reference>
<dbReference type="GO" id="GO:0016787">
    <property type="term" value="F:hydrolase activity"/>
    <property type="evidence" value="ECO:0007669"/>
    <property type="project" value="UniProtKB-KW"/>
</dbReference>
<evidence type="ECO:0000313" key="8">
    <source>
        <dbReference type="EMBL" id="CAF27163.1"/>
    </source>
</evidence>
<keyword evidence="3" id="KW-0540">Nuclease</keyword>
<keyword evidence="5" id="KW-0378">Hydrolase</keyword>
<dbReference type="Gene3D" id="3.30.920.30">
    <property type="entry name" value="Hypothetical protein"/>
    <property type="match status" value="1"/>
</dbReference>
<dbReference type="SUPFAM" id="SSF54786">
    <property type="entry name" value="YcfA/nrd intein domain"/>
    <property type="match status" value="1"/>
</dbReference>
<keyword evidence="9" id="KW-1185">Reference proteome</keyword>
<dbReference type="GO" id="GO:0003729">
    <property type="term" value="F:mRNA binding"/>
    <property type="evidence" value="ECO:0007669"/>
    <property type="project" value="InterPro"/>
</dbReference>
<accession>A0A0H3LVU1</accession>
<evidence type="ECO:0000256" key="7">
    <source>
        <dbReference type="ARBA" id="ARBA00023016"/>
    </source>
</evidence>
<evidence type="ECO:0000256" key="2">
    <source>
        <dbReference type="ARBA" id="ARBA00022649"/>
    </source>
</evidence>
<comment type="similarity">
    <text evidence="1">Belongs to the HicA mRNA interferase family.</text>
</comment>
<dbReference type="EnsemblBacteria" id="CAF27163">
    <property type="protein sequence ID" value="CAF27163"/>
    <property type="gene ID" value="BH03520"/>
</dbReference>
<evidence type="ECO:0000256" key="4">
    <source>
        <dbReference type="ARBA" id="ARBA00022759"/>
    </source>
</evidence>
<evidence type="ECO:0000256" key="5">
    <source>
        <dbReference type="ARBA" id="ARBA00022801"/>
    </source>
</evidence>
<organism evidence="8 9">
    <name type="scientific">Bartonella henselae (strain ATCC 49882 / DSM 28221 / CCUG 30454 / Houston 1)</name>
    <name type="common">Rochalimaea henselae</name>
    <dbReference type="NCBI Taxonomy" id="283166"/>
    <lineage>
        <taxon>Bacteria</taxon>
        <taxon>Pseudomonadati</taxon>
        <taxon>Pseudomonadota</taxon>
        <taxon>Alphaproteobacteria</taxon>
        <taxon>Hyphomicrobiales</taxon>
        <taxon>Bartonellaceae</taxon>
        <taxon>Bartonella</taxon>
    </lineage>
</organism>
<keyword evidence="4" id="KW-0255">Endonuclease</keyword>
<keyword evidence="7" id="KW-0346">Stress response</keyword>
<name>A0A0H3LVU1_BARHE</name>
<dbReference type="Pfam" id="PF07927">
    <property type="entry name" value="HicA_toxin"/>
    <property type="match status" value="1"/>
</dbReference>
<evidence type="ECO:0000256" key="6">
    <source>
        <dbReference type="ARBA" id="ARBA00022884"/>
    </source>
</evidence>
<keyword evidence="6" id="KW-0694">RNA-binding</keyword>
<dbReference type="PaxDb" id="283166-BH03520"/>
<evidence type="ECO:0000256" key="3">
    <source>
        <dbReference type="ARBA" id="ARBA00022722"/>
    </source>
</evidence>
<dbReference type="GO" id="GO:0004519">
    <property type="term" value="F:endonuclease activity"/>
    <property type="evidence" value="ECO:0007669"/>
    <property type="project" value="UniProtKB-KW"/>
</dbReference>
<proteinExistence type="inferred from homology"/>
<keyword evidence="2" id="KW-1277">Toxin-antitoxin system</keyword>
<evidence type="ECO:0000256" key="1">
    <source>
        <dbReference type="ARBA" id="ARBA00006620"/>
    </source>
</evidence>
<protein>
    <submittedName>
        <fullName evidence="8">Hypothetical prophage protein</fullName>
    </submittedName>
</protein>
<dbReference type="AlphaFoldDB" id="A0A0H3LVU1"/>